<accession>A0AA88KY91</accession>
<comment type="caution">
    <text evidence="2">The sequence shown here is derived from an EMBL/GenBank/DDBJ whole genome shotgun (WGS) entry which is preliminary data.</text>
</comment>
<evidence type="ECO:0000256" key="1">
    <source>
        <dbReference type="SAM" id="MobiDB-lite"/>
    </source>
</evidence>
<sequence>MNLWESERNRKLDSQGNRKDKAIRRSDIVQLALAIFSKSCELCHGVVRNFFRRNDNVKDMVDHGELMKGVTVLWKDRNRVNVVLGVSPKLRKSILLNGHVKLSFLLKRCED</sequence>
<evidence type="ECO:0000313" key="3">
    <source>
        <dbReference type="Proteomes" id="UP001187531"/>
    </source>
</evidence>
<feature type="region of interest" description="Disordered" evidence="1">
    <location>
        <begin position="1"/>
        <end position="20"/>
    </location>
</feature>
<keyword evidence="3" id="KW-1185">Reference proteome</keyword>
<organism evidence="2 3">
    <name type="scientific">Artemia franciscana</name>
    <name type="common">Brine shrimp</name>
    <name type="synonym">Artemia sanfranciscana</name>
    <dbReference type="NCBI Taxonomy" id="6661"/>
    <lineage>
        <taxon>Eukaryota</taxon>
        <taxon>Metazoa</taxon>
        <taxon>Ecdysozoa</taxon>
        <taxon>Arthropoda</taxon>
        <taxon>Crustacea</taxon>
        <taxon>Branchiopoda</taxon>
        <taxon>Anostraca</taxon>
        <taxon>Artemiidae</taxon>
        <taxon>Artemia</taxon>
    </lineage>
</organism>
<proteinExistence type="predicted"/>
<protein>
    <submittedName>
        <fullName evidence="2">Uncharacterized protein</fullName>
    </submittedName>
</protein>
<reference evidence="2" key="1">
    <citation type="submission" date="2023-07" db="EMBL/GenBank/DDBJ databases">
        <title>Chromosome-level genome assembly of Artemia franciscana.</title>
        <authorList>
            <person name="Jo E."/>
        </authorList>
    </citation>
    <scope>NUCLEOTIDE SEQUENCE</scope>
    <source>
        <tissue evidence="2">Whole body</tissue>
    </source>
</reference>
<name>A0AA88KY91_ARTSF</name>
<dbReference type="Proteomes" id="UP001187531">
    <property type="component" value="Unassembled WGS sequence"/>
</dbReference>
<evidence type="ECO:0000313" key="2">
    <source>
        <dbReference type="EMBL" id="KAK2709077.1"/>
    </source>
</evidence>
<dbReference type="EMBL" id="JAVRJZ010000017">
    <property type="protein sequence ID" value="KAK2709077.1"/>
    <property type="molecule type" value="Genomic_DNA"/>
</dbReference>
<dbReference type="AlphaFoldDB" id="A0AA88KY91"/>
<gene>
    <name evidence="2" type="ORF">QYM36_012931</name>
</gene>